<gene>
    <name evidence="2" type="ORF">E2C01_043756</name>
</gene>
<proteinExistence type="predicted"/>
<reference evidence="2 3" key="1">
    <citation type="submission" date="2019-05" db="EMBL/GenBank/DDBJ databases">
        <title>Another draft genome of Portunus trituberculatus and its Hox gene families provides insights of decapod evolution.</title>
        <authorList>
            <person name="Jeong J.-H."/>
            <person name="Song I."/>
            <person name="Kim S."/>
            <person name="Choi T."/>
            <person name="Kim D."/>
            <person name="Ryu S."/>
            <person name="Kim W."/>
        </authorList>
    </citation>
    <scope>NUCLEOTIDE SEQUENCE [LARGE SCALE GENOMIC DNA]</scope>
    <source>
        <tissue evidence="2">Muscle</tissue>
    </source>
</reference>
<dbReference type="Proteomes" id="UP000324222">
    <property type="component" value="Unassembled WGS sequence"/>
</dbReference>
<evidence type="ECO:0000256" key="1">
    <source>
        <dbReference type="SAM" id="MobiDB-lite"/>
    </source>
</evidence>
<name>A0A5B7FR38_PORTR</name>
<organism evidence="2 3">
    <name type="scientific">Portunus trituberculatus</name>
    <name type="common">Swimming crab</name>
    <name type="synonym">Neptunus trituberculatus</name>
    <dbReference type="NCBI Taxonomy" id="210409"/>
    <lineage>
        <taxon>Eukaryota</taxon>
        <taxon>Metazoa</taxon>
        <taxon>Ecdysozoa</taxon>
        <taxon>Arthropoda</taxon>
        <taxon>Crustacea</taxon>
        <taxon>Multicrustacea</taxon>
        <taxon>Malacostraca</taxon>
        <taxon>Eumalacostraca</taxon>
        <taxon>Eucarida</taxon>
        <taxon>Decapoda</taxon>
        <taxon>Pleocyemata</taxon>
        <taxon>Brachyura</taxon>
        <taxon>Eubrachyura</taxon>
        <taxon>Portunoidea</taxon>
        <taxon>Portunidae</taxon>
        <taxon>Portuninae</taxon>
        <taxon>Portunus</taxon>
    </lineage>
</organism>
<comment type="caution">
    <text evidence="2">The sequence shown here is derived from an EMBL/GenBank/DDBJ whole genome shotgun (WGS) entry which is preliminary data.</text>
</comment>
<dbReference type="AlphaFoldDB" id="A0A5B7FR38"/>
<feature type="region of interest" description="Disordered" evidence="1">
    <location>
        <begin position="1"/>
        <end position="64"/>
    </location>
</feature>
<feature type="compositionally biased region" description="Basic and acidic residues" evidence="1">
    <location>
        <begin position="1"/>
        <end position="18"/>
    </location>
</feature>
<evidence type="ECO:0000313" key="3">
    <source>
        <dbReference type="Proteomes" id="UP000324222"/>
    </source>
</evidence>
<keyword evidence="3" id="KW-1185">Reference proteome</keyword>
<evidence type="ECO:0000313" key="2">
    <source>
        <dbReference type="EMBL" id="MPC49941.1"/>
    </source>
</evidence>
<sequence length="193" mass="22305">MTSARESKNGQQTHRDEGQTEQNHARTNRWPLTDNSFKDEATKQNSNAKSTTKGDTRHTPMNFEGARPREYKHKTFPTRRNSFKQSNDIITRTMKSWTRKYCELIFSYVTEKTKDTTHNILSKKRFHVCVLSSNNNNSNNNNDNTNYINNSNINSKYNNNKCNVQYTTAATSTRTTTLTTPTATTTRTKEIFS</sequence>
<protein>
    <submittedName>
        <fullName evidence="2">Uncharacterized protein</fullName>
    </submittedName>
</protein>
<dbReference type="EMBL" id="VSRR010009192">
    <property type="protein sequence ID" value="MPC49941.1"/>
    <property type="molecule type" value="Genomic_DNA"/>
</dbReference>
<accession>A0A5B7FR38</accession>